<dbReference type="OrthoDB" id="10318392at2759"/>
<reference evidence="2" key="1">
    <citation type="journal article" date="2023" name="Commun. Biol.">
        <title>Genome analysis of Parmales, the sister group of diatoms, reveals the evolutionary specialization of diatoms from phago-mixotrophs to photoautotrophs.</title>
        <authorList>
            <person name="Ban H."/>
            <person name="Sato S."/>
            <person name="Yoshikawa S."/>
            <person name="Yamada K."/>
            <person name="Nakamura Y."/>
            <person name="Ichinomiya M."/>
            <person name="Sato N."/>
            <person name="Blanc-Mathieu R."/>
            <person name="Endo H."/>
            <person name="Kuwata A."/>
            <person name="Ogata H."/>
        </authorList>
    </citation>
    <scope>NUCLEOTIDE SEQUENCE [LARGE SCALE GENOMIC DNA]</scope>
    <source>
        <strain evidence="2">NIES 3701</strain>
    </source>
</reference>
<evidence type="ECO:0000313" key="1">
    <source>
        <dbReference type="EMBL" id="GMH69400.1"/>
    </source>
</evidence>
<comment type="caution">
    <text evidence="1">The sequence shown here is derived from an EMBL/GenBank/DDBJ whole genome shotgun (WGS) entry which is preliminary data.</text>
</comment>
<accession>A0A9W7AKG0</accession>
<proteinExistence type="predicted"/>
<dbReference type="AlphaFoldDB" id="A0A9W7AKG0"/>
<name>A0A9W7AKG0_9STRA</name>
<sequence length="290" mass="31975">MLSMLSVRAMLSTPQSINFTSFGFLRSLTAAAFSTNTNTKRPYYDSQSARWITPHDPEYFRLSVDLTKHPKLQDDTTLLTPLHERHTALQILGDKYSTIVLPPTPILQNNNNIEAHSTLTQSAFIIPSIFPYHASTSAPDNVMFDVSVDAEKADVGSILKHVGGHFSKANRVRCTISNFKTQSPVSLGSLCGKLCDAGSEEIFLDNEPDCDTDDLVEMMEEICYVDAPGGPMLGRLGLNYSSSLSSSSVEEFLEEAVFNFGCSKLKVSEEDVAEFASIIQRRGLECDINE</sequence>
<gene>
    <name evidence="1" type="ORF">TrST_g11084</name>
</gene>
<evidence type="ECO:0000313" key="2">
    <source>
        <dbReference type="Proteomes" id="UP001165085"/>
    </source>
</evidence>
<protein>
    <submittedName>
        <fullName evidence="1">Uncharacterized protein</fullName>
    </submittedName>
</protein>
<dbReference type="EMBL" id="BRXY01000132">
    <property type="protein sequence ID" value="GMH69400.1"/>
    <property type="molecule type" value="Genomic_DNA"/>
</dbReference>
<dbReference type="Proteomes" id="UP001165085">
    <property type="component" value="Unassembled WGS sequence"/>
</dbReference>
<keyword evidence="2" id="KW-1185">Reference proteome</keyword>
<organism evidence="1 2">
    <name type="scientific">Triparma strigata</name>
    <dbReference type="NCBI Taxonomy" id="1606541"/>
    <lineage>
        <taxon>Eukaryota</taxon>
        <taxon>Sar</taxon>
        <taxon>Stramenopiles</taxon>
        <taxon>Ochrophyta</taxon>
        <taxon>Bolidophyceae</taxon>
        <taxon>Parmales</taxon>
        <taxon>Triparmaceae</taxon>
        <taxon>Triparma</taxon>
    </lineage>
</organism>